<dbReference type="Pfam" id="PF00155">
    <property type="entry name" value="Aminotran_1_2"/>
    <property type="match status" value="1"/>
</dbReference>
<dbReference type="Gene3D" id="3.90.1150.10">
    <property type="entry name" value="Aspartate Aminotransferase, domain 1"/>
    <property type="match status" value="1"/>
</dbReference>
<dbReference type="PANTHER" id="PTHR42885:SF1">
    <property type="entry name" value="THREONINE-PHOSPHATE DECARBOXYLASE"/>
    <property type="match status" value="1"/>
</dbReference>
<dbReference type="SUPFAM" id="SSF53383">
    <property type="entry name" value="PLP-dependent transferases"/>
    <property type="match status" value="1"/>
</dbReference>
<dbReference type="PROSITE" id="PS00105">
    <property type="entry name" value="AA_TRANSFER_CLASS_1"/>
    <property type="match status" value="1"/>
</dbReference>
<dbReference type="GO" id="GO:0008483">
    <property type="term" value="F:transaminase activity"/>
    <property type="evidence" value="ECO:0007669"/>
    <property type="project" value="UniProtKB-KW"/>
</dbReference>
<dbReference type="InterPro" id="IPR015421">
    <property type="entry name" value="PyrdxlP-dep_Trfase_major"/>
</dbReference>
<feature type="domain" description="Aminotransferase class I/classII large" evidence="4">
    <location>
        <begin position="27"/>
        <end position="336"/>
    </location>
</feature>
<organism evidence="5 6">
    <name type="scientific">Corynebacterium diphtheriae</name>
    <dbReference type="NCBI Taxonomy" id="1717"/>
    <lineage>
        <taxon>Bacteria</taxon>
        <taxon>Bacillati</taxon>
        <taxon>Actinomycetota</taxon>
        <taxon>Actinomycetes</taxon>
        <taxon>Mycobacteriales</taxon>
        <taxon>Corynebacteriaceae</taxon>
        <taxon>Corynebacterium</taxon>
    </lineage>
</organism>
<sequence>MSLSRIHGDDDAFGARLDFAVNVAEAQPPTWLIQRLQSAVTDLAAYPHSSDLAAVTAMIARYHGVSEDHVLVLSGVSEGFAMLPQLKPENAVIIHPGFSEPDIVLTEAQIPVHRCILAPPFELSFENIPANADLVVIGNPTNPTGVVHSKELLAQLCAPGRTVVIDEAFLDIVGEQYSMIDQLDAVEGRLIIFRSLTKTWSIAGLRVGYAIARPETLARLSAYRRHWPMGTLQLRAIEAVFDTGIMQLPERRAEMIAQRSEMIEMLANSGFRCVSSSQAPYILVRPPSTQPEELRMALKAQGIAVRRCDTFPGLDFSYWRLAVRPRDQVQRLLTAIDNIIGAKK</sequence>
<dbReference type="Proteomes" id="UP000480222">
    <property type="component" value="Unassembled WGS sequence"/>
</dbReference>
<protein>
    <recommendedName>
        <fullName evidence="3">Aminotransferase</fullName>
        <ecNumber evidence="3">2.6.1.-</ecNumber>
    </recommendedName>
</protein>
<dbReference type="InterPro" id="IPR004839">
    <property type="entry name" value="Aminotransferase_I/II_large"/>
</dbReference>
<dbReference type="InterPro" id="IPR015424">
    <property type="entry name" value="PyrdxlP-dep_Trfase"/>
</dbReference>
<dbReference type="Gene3D" id="3.40.640.10">
    <property type="entry name" value="Type I PLP-dependent aspartate aminotransferase-like (Major domain)"/>
    <property type="match status" value="1"/>
</dbReference>
<comment type="caution">
    <text evidence="5">The sequence shown here is derived from an EMBL/GenBank/DDBJ whole genome shotgun (WGS) entry which is preliminary data.</text>
</comment>
<proteinExistence type="inferred from homology"/>
<evidence type="ECO:0000313" key="5">
    <source>
        <dbReference type="EMBL" id="CAB0613738.1"/>
    </source>
</evidence>
<reference evidence="5 6" key="1">
    <citation type="submission" date="2020-02" db="EMBL/GenBank/DDBJ databases">
        <authorList>
            <person name="Brisse S."/>
        </authorList>
    </citation>
    <scope>NUCLEOTIDE SEQUENCE [LARGE SCALE GENOMIC DNA]</scope>
    <source>
        <strain evidence="5">CIP107547</strain>
    </source>
</reference>
<dbReference type="CDD" id="cd00609">
    <property type="entry name" value="AAT_like"/>
    <property type="match status" value="1"/>
</dbReference>
<dbReference type="InterPro" id="IPR015422">
    <property type="entry name" value="PyrdxlP-dep_Trfase_small"/>
</dbReference>
<gene>
    <name evidence="5" type="ORF">CIP107547_01890</name>
</gene>
<dbReference type="PANTHER" id="PTHR42885">
    <property type="entry name" value="HISTIDINOL-PHOSPHATE AMINOTRANSFERASE-RELATED"/>
    <property type="match status" value="1"/>
</dbReference>
<dbReference type="AlphaFoldDB" id="A0A811G5F1"/>
<comment type="cofactor">
    <cofactor evidence="1 3">
        <name>pyridoxal 5'-phosphate</name>
        <dbReference type="ChEBI" id="CHEBI:597326"/>
    </cofactor>
</comment>
<evidence type="ECO:0000259" key="4">
    <source>
        <dbReference type="Pfam" id="PF00155"/>
    </source>
</evidence>
<dbReference type="EC" id="2.6.1.-" evidence="3"/>
<name>A0A811G5F1_CORDP</name>
<dbReference type="NCBIfam" id="NF005915">
    <property type="entry name" value="PRK07908.1"/>
    <property type="match status" value="1"/>
</dbReference>
<keyword evidence="3" id="KW-0808">Transferase</keyword>
<dbReference type="RefSeq" id="WP_070798859.1">
    <property type="nucleotide sequence ID" value="NZ_CAJDYU010000007.1"/>
</dbReference>
<dbReference type="EMBL" id="CADDAV010000022">
    <property type="protein sequence ID" value="CAB0613738.1"/>
    <property type="molecule type" value="Genomic_DNA"/>
</dbReference>
<dbReference type="GO" id="GO:0030170">
    <property type="term" value="F:pyridoxal phosphate binding"/>
    <property type="evidence" value="ECO:0007669"/>
    <property type="project" value="InterPro"/>
</dbReference>
<comment type="similarity">
    <text evidence="3">Belongs to the class-I pyridoxal-phosphate-dependent aminotransferase family.</text>
</comment>
<keyword evidence="2" id="KW-0663">Pyridoxal phosphate</keyword>
<dbReference type="InterPro" id="IPR004838">
    <property type="entry name" value="NHTrfase_class1_PyrdxlP-BS"/>
</dbReference>
<evidence type="ECO:0000256" key="3">
    <source>
        <dbReference type="RuleBase" id="RU000481"/>
    </source>
</evidence>
<accession>A0A811G5F1</accession>
<evidence type="ECO:0000313" key="6">
    <source>
        <dbReference type="Proteomes" id="UP000480222"/>
    </source>
</evidence>
<evidence type="ECO:0000256" key="2">
    <source>
        <dbReference type="ARBA" id="ARBA00022898"/>
    </source>
</evidence>
<keyword evidence="3" id="KW-0032">Aminotransferase</keyword>
<evidence type="ECO:0000256" key="1">
    <source>
        <dbReference type="ARBA" id="ARBA00001933"/>
    </source>
</evidence>